<feature type="region of interest" description="Disordered" evidence="1">
    <location>
        <begin position="1"/>
        <end position="24"/>
    </location>
</feature>
<dbReference type="EMBL" id="JANPWB010000011">
    <property type="protein sequence ID" value="KAJ1133108.1"/>
    <property type="molecule type" value="Genomic_DNA"/>
</dbReference>
<evidence type="ECO:0000313" key="3">
    <source>
        <dbReference type="Proteomes" id="UP001066276"/>
    </source>
</evidence>
<dbReference type="AlphaFoldDB" id="A0AAV7Q4M4"/>
<protein>
    <submittedName>
        <fullName evidence="2">Uncharacterized protein</fullName>
    </submittedName>
</protein>
<accession>A0AAV7Q4M4</accession>
<name>A0AAV7Q4M4_PLEWA</name>
<evidence type="ECO:0000256" key="1">
    <source>
        <dbReference type="SAM" id="MobiDB-lite"/>
    </source>
</evidence>
<proteinExistence type="predicted"/>
<sequence length="299" mass="31897">MPPTSGALASVGGRSVAPEPGSATGYKGNGLPECGTRALAVPQTAVVGVWHTCRGSATDCRNTGLSRRSVCCPRARQYHRLQGHWPPGVWHTCPGNATDCRNTGLPEWGYTCPGSATDCGGRSVAHVPPSALLRTQTLSWLLARRGTCGACRAPVSAWQWGVRCLACEWGPVRLLPALRGDLALLLPAVSGSDSSCVGLVRRRASVGFTAAWAVWELVTSCVLEGAETWDLRRLVRGRLVEHFTTRNKCVCGIVVQIGASVTQQTNVWCQPAPNSFRCHTPSPPHRVQVTTLDPCIPSS</sequence>
<keyword evidence="3" id="KW-1185">Reference proteome</keyword>
<organism evidence="2 3">
    <name type="scientific">Pleurodeles waltl</name>
    <name type="common">Iberian ribbed newt</name>
    <dbReference type="NCBI Taxonomy" id="8319"/>
    <lineage>
        <taxon>Eukaryota</taxon>
        <taxon>Metazoa</taxon>
        <taxon>Chordata</taxon>
        <taxon>Craniata</taxon>
        <taxon>Vertebrata</taxon>
        <taxon>Euteleostomi</taxon>
        <taxon>Amphibia</taxon>
        <taxon>Batrachia</taxon>
        <taxon>Caudata</taxon>
        <taxon>Salamandroidea</taxon>
        <taxon>Salamandridae</taxon>
        <taxon>Pleurodelinae</taxon>
        <taxon>Pleurodeles</taxon>
    </lineage>
</organism>
<gene>
    <name evidence="2" type="ORF">NDU88_011406</name>
</gene>
<evidence type="ECO:0000313" key="2">
    <source>
        <dbReference type="EMBL" id="KAJ1133108.1"/>
    </source>
</evidence>
<reference evidence="2" key="1">
    <citation type="journal article" date="2022" name="bioRxiv">
        <title>Sequencing and chromosome-scale assembly of the giantPleurodeles waltlgenome.</title>
        <authorList>
            <person name="Brown T."/>
            <person name="Elewa A."/>
            <person name="Iarovenko S."/>
            <person name="Subramanian E."/>
            <person name="Araus A.J."/>
            <person name="Petzold A."/>
            <person name="Susuki M."/>
            <person name="Suzuki K.-i.T."/>
            <person name="Hayashi T."/>
            <person name="Toyoda A."/>
            <person name="Oliveira C."/>
            <person name="Osipova E."/>
            <person name="Leigh N.D."/>
            <person name="Simon A."/>
            <person name="Yun M.H."/>
        </authorList>
    </citation>
    <scope>NUCLEOTIDE SEQUENCE</scope>
    <source>
        <strain evidence="2">20211129_DDA</strain>
        <tissue evidence="2">Liver</tissue>
    </source>
</reference>
<comment type="caution">
    <text evidence="2">The sequence shown here is derived from an EMBL/GenBank/DDBJ whole genome shotgun (WGS) entry which is preliminary data.</text>
</comment>
<dbReference type="Proteomes" id="UP001066276">
    <property type="component" value="Chromosome 7"/>
</dbReference>